<dbReference type="SUPFAM" id="SSF55797">
    <property type="entry name" value="PR-1-like"/>
    <property type="match status" value="1"/>
</dbReference>
<proteinExistence type="predicted"/>
<dbReference type="STRING" id="686832.A0A0C3CCA2"/>
<feature type="chain" id="PRO_5002176002" description="SCP domain-containing protein" evidence="1">
    <location>
        <begin position="26"/>
        <end position="185"/>
    </location>
</feature>
<dbReference type="Proteomes" id="UP000053424">
    <property type="component" value="Unassembled WGS sequence"/>
</dbReference>
<dbReference type="HOGENOM" id="CLU_035730_6_3_1"/>
<organism evidence="3 4">
    <name type="scientific">Hebeloma cylindrosporum</name>
    <dbReference type="NCBI Taxonomy" id="76867"/>
    <lineage>
        <taxon>Eukaryota</taxon>
        <taxon>Fungi</taxon>
        <taxon>Dikarya</taxon>
        <taxon>Basidiomycota</taxon>
        <taxon>Agaricomycotina</taxon>
        <taxon>Agaricomycetes</taxon>
        <taxon>Agaricomycetidae</taxon>
        <taxon>Agaricales</taxon>
        <taxon>Agaricineae</taxon>
        <taxon>Hymenogastraceae</taxon>
        <taxon>Hebeloma</taxon>
    </lineage>
</organism>
<evidence type="ECO:0000313" key="3">
    <source>
        <dbReference type="EMBL" id="KIM46415.1"/>
    </source>
</evidence>
<keyword evidence="4" id="KW-1185">Reference proteome</keyword>
<feature type="signal peptide" evidence="1">
    <location>
        <begin position="1"/>
        <end position="25"/>
    </location>
</feature>
<sequence>MFSNQLFFAFAFVFSCLELQLGVYALPAAVSTTNGPTRFPPPSVQISAFLDAHNAIRRQHNAADLKWSPYLARMAGFWTDQCQFKHTNGVLSNEPYGENVAAGTGDFPIDAAVATFVSDRGEYNPTNPSYLRFTQVVWKSTTEIGCAVSQCDNIFDPSLGKATLYVCLYNPPGNVIGRAPENVQV</sequence>
<dbReference type="PRINTS" id="PR00837">
    <property type="entry name" value="V5TPXLIKE"/>
</dbReference>
<dbReference type="SMART" id="SM00198">
    <property type="entry name" value="SCP"/>
    <property type="match status" value="1"/>
</dbReference>
<dbReference type="Pfam" id="PF00188">
    <property type="entry name" value="CAP"/>
    <property type="match status" value="1"/>
</dbReference>
<dbReference type="AlphaFoldDB" id="A0A0C3CCA2"/>
<feature type="domain" description="SCP" evidence="2">
    <location>
        <begin position="44"/>
        <end position="177"/>
    </location>
</feature>
<evidence type="ECO:0000256" key="1">
    <source>
        <dbReference type="SAM" id="SignalP"/>
    </source>
</evidence>
<dbReference type="InterPro" id="IPR035940">
    <property type="entry name" value="CAP_sf"/>
</dbReference>
<reference evidence="3 4" key="1">
    <citation type="submission" date="2014-04" db="EMBL/GenBank/DDBJ databases">
        <authorList>
            <consortium name="DOE Joint Genome Institute"/>
            <person name="Kuo A."/>
            <person name="Gay G."/>
            <person name="Dore J."/>
            <person name="Kohler A."/>
            <person name="Nagy L.G."/>
            <person name="Floudas D."/>
            <person name="Copeland A."/>
            <person name="Barry K.W."/>
            <person name="Cichocki N."/>
            <person name="Veneault-Fourrey C."/>
            <person name="LaButti K."/>
            <person name="Lindquist E.A."/>
            <person name="Lipzen A."/>
            <person name="Lundell T."/>
            <person name="Morin E."/>
            <person name="Murat C."/>
            <person name="Sun H."/>
            <person name="Tunlid A."/>
            <person name="Henrissat B."/>
            <person name="Grigoriev I.V."/>
            <person name="Hibbett D.S."/>
            <person name="Martin F."/>
            <person name="Nordberg H.P."/>
            <person name="Cantor M.N."/>
            <person name="Hua S.X."/>
        </authorList>
    </citation>
    <scope>NUCLEOTIDE SEQUENCE [LARGE SCALE GENOMIC DNA]</scope>
    <source>
        <strain evidence="4">h7</strain>
    </source>
</reference>
<evidence type="ECO:0000259" key="2">
    <source>
        <dbReference type="SMART" id="SM00198"/>
    </source>
</evidence>
<reference evidence="4" key="2">
    <citation type="submission" date="2015-01" db="EMBL/GenBank/DDBJ databases">
        <title>Evolutionary Origins and Diversification of the Mycorrhizal Mutualists.</title>
        <authorList>
            <consortium name="DOE Joint Genome Institute"/>
            <consortium name="Mycorrhizal Genomics Consortium"/>
            <person name="Kohler A."/>
            <person name="Kuo A."/>
            <person name="Nagy L.G."/>
            <person name="Floudas D."/>
            <person name="Copeland A."/>
            <person name="Barry K.W."/>
            <person name="Cichocki N."/>
            <person name="Veneault-Fourrey C."/>
            <person name="LaButti K."/>
            <person name="Lindquist E.A."/>
            <person name="Lipzen A."/>
            <person name="Lundell T."/>
            <person name="Morin E."/>
            <person name="Murat C."/>
            <person name="Riley R."/>
            <person name="Ohm R."/>
            <person name="Sun H."/>
            <person name="Tunlid A."/>
            <person name="Henrissat B."/>
            <person name="Grigoriev I.V."/>
            <person name="Hibbett D.S."/>
            <person name="Martin F."/>
        </authorList>
    </citation>
    <scope>NUCLEOTIDE SEQUENCE [LARGE SCALE GENOMIC DNA]</scope>
    <source>
        <strain evidence="4">h7</strain>
    </source>
</reference>
<evidence type="ECO:0000313" key="4">
    <source>
        <dbReference type="Proteomes" id="UP000053424"/>
    </source>
</evidence>
<dbReference type="EMBL" id="KN831771">
    <property type="protein sequence ID" value="KIM46415.1"/>
    <property type="molecule type" value="Genomic_DNA"/>
</dbReference>
<dbReference type="InterPro" id="IPR001283">
    <property type="entry name" value="CRISP-related"/>
</dbReference>
<dbReference type="InterPro" id="IPR014044">
    <property type="entry name" value="CAP_dom"/>
</dbReference>
<gene>
    <name evidence="3" type="ORF">M413DRAFT_441507</name>
</gene>
<accession>A0A0C3CCA2</accession>
<dbReference type="OrthoDB" id="337038at2759"/>
<protein>
    <recommendedName>
        <fullName evidence="2">SCP domain-containing protein</fullName>
    </recommendedName>
</protein>
<dbReference type="PANTHER" id="PTHR10334">
    <property type="entry name" value="CYSTEINE-RICH SECRETORY PROTEIN-RELATED"/>
    <property type="match status" value="1"/>
</dbReference>
<name>A0A0C3CCA2_HEBCY</name>
<keyword evidence="1" id="KW-0732">Signal</keyword>
<dbReference type="Gene3D" id="3.40.33.10">
    <property type="entry name" value="CAP"/>
    <property type="match status" value="1"/>
</dbReference>